<accession>A0A8D8TA84</accession>
<reference evidence="2" key="1">
    <citation type="submission" date="2021-05" db="EMBL/GenBank/DDBJ databases">
        <authorList>
            <person name="Alioto T."/>
            <person name="Alioto T."/>
            <person name="Gomez Garrido J."/>
        </authorList>
    </citation>
    <scope>NUCLEOTIDE SEQUENCE</scope>
</reference>
<name>A0A8D8TA84_9HEMI</name>
<protein>
    <submittedName>
        <fullName evidence="2">Uncharacterized protein</fullName>
    </submittedName>
</protein>
<organism evidence="2">
    <name type="scientific">Cacopsylla melanoneura</name>
    <dbReference type="NCBI Taxonomy" id="428564"/>
    <lineage>
        <taxon>Eukaryota</taxon>
        <taxon>Metazoa</taxon>
        <taxon>Ecdysozoa</taxon>
        <taxon>Arthropoda</taxon>
        <taxon>Hexapoda</taxon>
        <taxon>Insecta</taxon>
        <taxon>Pterygota</taxon>
        <taxon>Neoptera</taxon>
        <taxon>Paraneoptera</taxon>
        <taxon>Hemiptera</taxon>
        <taxon>Sternorrhyncha</taxon>
        <taxon>Psylloidea</taxon>
        <taxon>Psyllidae</taxon>
        <taxon>Psyllinae</taxon>
        <taxon>Cacopsylla</taxon>
    </lineage>
</organism>
<evidence type="ECO:0000256" key="1">
    <source>
        <dbReference type="SAM" id="MobiDB-lite"/>
    </source>
</evidence>
<evidence type="ECO:0000313" key="2">
    <source>
        <dbReference type="EMBL" id="CAG6682500.1"/>
    </source>
</evidence>
<dbReference type="EMBL" id="HBUF01259532">
    <property type="protein sequence ID" value="CAG6682500.1"/>
    <property type="molecule type" value="Transcribed_RNA"/>
</dbReference>
<dbReference type="EMBL" id="HBUF01259534">
    <property type="protein sequence ID" value="CAG6682502.1"/>
    <property type="molecule type" value="Transcribed_RNA"/>
</dbReference>
<feature type="region of interest" description="Disordered" evidence="1">
    <location>
        <begin position="1"/>
        <end position="27"/>
    </location>
</feature>
<dbReference type="AlphaFoldDB" id="A0A8D8TA84"/>
<dbReference type="EMBL" id="HBUF01537614">
    <property type="protein sequence ID" value="CAG6753866.1"/>
    <property type="molecule type" value="Transcribed_RNA"/>
</dbReference>
<proteinExistence type="predicted"/>
<dbReference type="EMBL" id="HBUF01537612">
    <property type="protein sequence ID" value="CAG6753862.1"/>
    <property type="molecule type" value="Transcribed_RNA"/>
</dbReference>
<feature type="compositionally biased region" description="Basic residues" evidence="1">
    <location>
        <begin position="1"/>
        <end position="15"/>
    </location>
</feature>
<sequence>MNNLSRMKRKSSRKQHPQESKGKHDKLEIITTDGQKNKIDNVIYMNNGEIFTIGNNNLTLKKYILDRNATSMICSYTIEFECMTSITELDNETFISFEVEHWYWPGEEIGQEGKIEIRSRQSGKSLHTISNSETIGKIRPKVKYVNGFLIIMSSEYNIFDIDVYSLEKNKILDKHIIMKHLRHITKNDLTFETVGNSHLITFFGCRSHHYLTLWKLDSSDQTCVHLKTNERVFYCDNYIQLIKSTDNCFFLMLATTIELYKLVNDDLFLLKVVNRILSSSQLKTVSVFPIDNFNVILLQEHNQRKPEKNMMYVTALNLISNKSHQILEYNADEYNRILLDYPYSFILLKDLHKAAIVFMYDFVTPCYKLNLDDDKMVGILYSDIRKYARVLAQAHRGNTSLFSTLPLELITLIICKTRSWPSDATALKQIVFKYFCKP</sequence>
<dbReference type="EMBL" id="HBUF01032672">
    <property type="protein sequence ID" value="CAG6615366.1"/>
    <property type="molecule type" value="Transcribed_RNA"/>
</dbReference>
<feature type="compositionally biased region" description="Basic and acidic residues" evidence="1">
    <location>
        <begin position="16"/>
        <end position="27"/>
    </location>
</feature>
<dbReference type="EMBL" id="HBUF01032671">
    <property type="protein sequence ID" value="CAG6615365.1"/>
    <property type="molecule type" value="Transcribed_RNA"/>
</dbReference>